<feature type="region of interest" description="Disordered" evidence="1">
    <location>
        <begin position="442"/>
        <end position="466"/>
    </location>
</feature>
<keyword evidence="2" id="KW-0472">Membrane</keyword>
<evidence type="ECO:0000256" key="1">
    <source>
        <dbReference type="SAM" id="MobiDB-lite"/>
    </source>
</evidence>
<evidence type="ECO:0000256" key="2">
    <source>
        <dbReference type="SAM" id="Phobius"/>
    </source>
</evidence>
<sequence>MVFKRFIFIILVLALMPMASAYGITFTNIENSIYSDGTASYAVSIVNTNGFDDTFQISTRDPNWILSSDIMAVPSLSTKGFLLSLKPKTGLETGPHAVPIKTKSLRTGQFNEDNLLVNIKPDTPFGGDYVPAVNMEVSIDEQVDVRNKVPVNVELKNKNPRDMPELKIIIDGQSFFRDQMISLNPLEEKQLDFLFDPGIEASSGVKTLTVKLILANLTIAEVTREFEVLAFEEVDEEVTKVKNFFQTTGTHVLTNIGNGRDKVRKEMTLPFYKKLFYKFSPNPTKSDGKYSWAETLNPGESMTIIVVANYNILALVILAGILSLISYYIFRSPILLIKEAVMEKEHNGKTLIKVRVHVKNRTKNLIQAVEIMDRIPNIAEYHKVKTIGTLEPTKVVKSSTKGTSLKWETEVLDPFEERIITYKILCKLKIVGGLNLPSGRAKFHTQSGKERTSYSNSASVMERMDD</sequence>
<proteinExistence type="predicted"/>
<keyword evidence="2" id="KW-1133">Transmembrane helix</keyword>
<organism evidence="3">
    <name type="scientific">uncultured marine group II/III euryarchaeote KM3_83_G03</name>
    <dbReference type="NCBI Taxonomy" id="1456522"/>
    <lineage>
        <taxon>Archaea</taxon>
        <taxon>Methanobacteriati</taxon>
        <taxon>Methanobacteriota</taxon>
        <taxon>environmental samples</taxon>
    </lineage>
</organism>
<reference evidence="3" key="1">
    <citation type="journal article" date="2014" name="Genome Biol. Evol.">
        <title>Pangenome evidence for extensive interdomain horizontal transfer affecting lineage core and shell genes in uncultured planktonic thaumarchaeota and euryarchaeota.</title>
        <authorList>
            <person name="Deschamps P."/>
            <person name="Zivanovic Y."/>
            <person name="Moreira D."/>
            <person name="Rodriguez-Valera F."/>
            <person name="Lopez-Garcia P."/>
        </authorList>
    </citation>
    <scope>NUCLEOTIDE SEQUENCE</scope>
</reference>
<dbReference type="EMBL" id="KF901116">
    <property type="protein sequence ID" value="AIF18650.1"/>
    <property type="molecule type" value="Genomic_DNA"/>
</dbReference>
<name>A0A075HT47_9EURY</name>
<feature type="transmembrane region" description="Helical" evidence="2">
    <location>
        <begin position="310"/>
        <end position="330"/>
    </location>
</feature>
<dbReference type="AlphaFoldDB" id="A0A075HT47"/>
<protein>
    <submittedName>
        <fullName evidence="3">Uncharacterized protein</fullName>
    </submittedName>
</protein>
<evidence type="ECO:0000313" key="3">
    <source>
        <dbReference type="EMBL" id="AIF18650.1"/>
    </source>
</evidence>
<accession>A0A075HT47</accession>
<keyword evidence="2" id="KW-0812">Transmembrane</keyword>